<dbReference type="EMBL" id="CP001840">
    <property type="protein sequence ID" value="ADP35737.1"/>
    <property type="molecule type" value="Genomic_DNA"/>
</dbReference>
<evidence type="ECO:0000313" key="4">
    <source>
        <dbReference type="Proteomes" id="UP000002312"/>
    </source>
</evidence>
<reference evidence="3 4" key="1">
    <citation type="journal article" date="2010" name="Proc. Natl. Acad. Sci. U.S.A.">
        <title>Genome analysis of Bifidobacterium bifidum PRL2010 reveals metabolic pathways for host-derived glycan foraging.</title>
        <authorList>
            <person name="Turroni F."/>
            <person name="Bottacini F."/>
            <person name="Foroni E."/>
            <person name="Mulder I."/>
            <person name="Kim J.H."/>
            <person name="Zomer A."/>
            <person name="Sanchez B."/>
            <person name="Bidossi A."/>
            <person name="Ferrarini A."/>
            <person name="Giubellini V."/>
            <person name="Delledonne M."/>
            <person name="Henrissat B."/>
            <person name="Coutinho P."/>
            <person name="Oggioni M."/>
            <person name="Fitzgerald G.F."/>
            <person name="Mills D."/>
            <person name="Margolles A."/>
            <person name="Kelly D."/>
            <person name="van Sinderen D."/>
            <person name="Ventura M."/>
        </authorList>
    </citation>
    <scope>NUCLEOTIDE SEQUENCE [LARGE SCALE GENOMIC DNA]</scope>
    <source>
        <strain evidence="3 4">PRL2010</strain>
    </source>
</reference>
<dbReference type="InterPro" id="IPR002035">
    <property type="entry name" value="VWF_A"/>
</dbReference>
<feature type="transmembrane region" description="Helical" evidence="1">
    <location>
        <begin position="67"/>
        <end position="88"/>
    </location>
</feature>
<evidence type="ECO:0000256" key="1">
    <source>
        <dbReference type="SAM" id="Phobius"/>
    </source>
</evidence>
<name>A0A0H3E964_BIFBP</name>
<dbReference type="PROSITE" id="PS50234">
    <property type="entry name" value="VWFA"/>
    <property type="match status" value="1"/>
</dbReference>
<keyword evidence="1" id="KW-1133">Transmembrane helix</keyword>
<dbReference type="OrthoDB" id="4623238at2"/>
<dbReference type="Proteomes" id="UP000002312">
    <property type="component" value="Chromosome"/>
</dbReference>
<evidence type="ECO:0000313" key="3">
    <source>
        <dbReference type="EMBL" id="ADP35737.1"/>
    </source>
</evidence>
<dbReference type="CDD" id="cd00198">
    <property type="entry name" value="vWFA"/>
    <property type="match status" value="1"/>
</dbReference>
<keyword evidence="1" id="KW-0472">Membrane</keyword>
<feature type="transmembrane region" description="Helical" evidence="1">
    <location>
        <begin position="335"/>
        <end position="355"/>
    </location>
</feature>
<dbReference type="PATRIC" id="fig|702459.3.peg.672"/>
<proteinExistence type="predicted"/>
<feature type="domain" description="VWFA" evidence="2">
    <location>
        <begin position="104"/>
        <end position="314"/>
    </location>
</feature>
<gene>
    <name evidence="3" type="ordered locus">BBPR_0643</name>
</gene>
<feature type="transmembrane region" description="Helical" evidence="1">
    <location>
        <begin position="12"/>
        <end position="33"/>
    </location>
</feature>
<dbReference type="AlphaFoldDB" id="A0A0H3E964"/>
<accession>A0A0H3E964</accession>
<sequence>MTTNDMSIHWLWPYAAVAAVLVAAVLVAVIAIFRGRRHPPRDGMPVYSLDDDLNTEHASHLFHLWRLLGRIAVAALVAALAICTVLIARPAHVDRDAERSSSRDIVLCLDVSGSALPYDRAVIETYLELVSHFQGERIALSIFNSTSRTVFPLTDDYDLVSSQLTKAADALRGVESQDDIDKMSDKDYQKIADWLEGTQNRKNSTSLIGDGLVSCAAMIPGFAYGDTSGAARQRPASIVLATDNVASGTPTYSLAQALDMAEASHISVDGLFSGPRQSEGDATTTEMKQQIESRGGTFLTQSGSSDINELVRQIDSRRTSESRRSSQAALIDAPGWWTLMLVVLLAIWMILAWRLRR</sequence>
<dbReference type="KEGG" id="bbp:BBPR_0643"/>
<keyword evidence="1" id="KW-0812">Transmembrane</keyword>
<organism evidence="3 4">
    <name type="scientific">Bifidobacterium bifidum (strain PRL2010)</name>
    <dbReference type="NCBI Taxonomy" id="702459"/>
    <lineage>
        <taxon>Bacteria</taxon>
        <taxon>Bacillati</taxon>
        <taxon>Actinomycetota</taxon>
        <taxon>Actinomycetes</taxon>
        <taxon>Bifidobacteriales</taxon>
        <taxon>Bifidobacteriaceae</taxon>
        <taxon>Bifidobacterium</taxon>
    </lineage>
</organism>
<dbReference type="HOGENOM" id="CLU_046646_1_0_11"/>
<dbReference type="Gene3D" id="3.40.50.410">
    <property type="entry name" value="von Willebrand factor, type A domain"/>
    <property type="match status" value="1"/>
</dbReference>
<dbReference type="InterPro" id="IPR036465">
    <property type="entry name" value="vWFA_dom_sf"/>
</dbReference>
<evidence type="ECO:0000259" key="2">
    <source>
        <dbReference type="PROSITE" id="PS50234"/>
    </source>
</evidence>
<protein>
    <submittedName>
        <fullName evidence="3">Conserved hypothetical membrane spanning protein</fullName>
    </submittedName>
</protein>
<dbReference type="SUPFAM" id="SSF53300">
    <property type="entry name" value="vWA-like"/>
    <property type="match status" value="1"/>
</dbReference>
<dbReference type="eggNOG" id="COG2304">
    <property type="taxonomic scope" value="Bacteria"/>
</dbReference>